<organism evidence="7 8">
    <name type="scientific">Shewanella scandinavica</name>
    <dbReference type="NCBI Taxonomy" id="3063538"/>
    <lineage>
        <taxon>Bacteria</taxon>
        <taxon>Pseudomonadati</taxon>
        <taxon>Pseudomonadota</taxon>
        <taxon>Gammaproteobacteria</taxon>
        <taxon>Alteromonadales</taxon>
        <taxon>Shewanellaceae</taxon>
        <taxon>Shewanella</taxon>
    </lineage>
</organism>
<dbReference type="RefSeq" id="WP_311897839.1">
    <property type="nucleotide sequence ID" value="NZ_JAUOES010000001.1"/>
</dbReference>
<feature type="domain" description="Thiamine pyrophosphate enzyme N-terminal TPP-binding" evidence="6">
    <location>
        <begin position="4"/>
        <end position="124"/>
    </location>
</feature>
<dbReference type="Proteomes" id="UP001249505">
    <property type="component" value="Unassembled WGS sequence"/>
</dbReference>
<dbReference type="Pfam" id="PF00205">
    <property type="entry name" value="TPP_enzyme_M"/>
    <property type="match status" value="1"/>
</dbReference>
<evidence type="ECO:0000259" key="5">
    <source>
        <dbReference type="Pfam" id="PF02775"/>
    </source>
</evidence>
<evidence type="ECO:0000313" key="7">
    <source>
        <dbReference type="EMBL" id="MDT3278753.1"/>
    </source>
</evidence>
<sequence>MNIKLSDYIAQRLVELGVEQVFMVTGGGAMHLNQSLGRHNGLNCIFNHHEQACAMAAESYSRLTHRPALVNVTTGPGGTNAITGVHGAWTDSLSMLVISGQVKYQTTIQSTGMSLRQYGDQEIDICKIVHSITKYSQMISDPSSIRYHLEKAFYLATHGRPGPCWLDVPIDVQSSFINPDELVGFNPEELEHPWLSLDLLSESAEIISAIELSERPVILAGSGVRISRSYEPFLQLIDRFQVPVVTGWNAHDLLPDEHSLYVGRPGTVGNRSGNFVIQNADLILILGCRLNIRQISYNWTAFAPKAYKIMVDIDELEMQKPSLIIDKPIQADLADLIPFLLQQNIAAQPKHRVWLDWCKDRLKRYPVVLKEYWNSSKVNPYCFMDTFFKMLSDDQIVVAANGSACVIGFQAAVIKSKTRLWTNSGSASMGYELPAAIGASYGAPAMPIVCFAGDGSIMMNLQELETIVGNKLPIKIFILNNAGYSSIYQTQKNFFDGVEVGASRNSGVTFPKFESLSKGFGLPYFKCDNHASMESTIKQVMVHSGPVICELILDDTQAFSPKLASKQLSDGSIVSPSLEDMSPFLSQNEMAENIWKISEK</sequence>
<dbReference type="PANTHER" id="PTHR18968">
    <property type="entry name" value="THIAMINE PYROPHOSPHATE ENZYMES"/>
    <property type="match status" value="1"/>
</dbReference>
<name>A0ABU3FTR6_9GAMM</name>
<dbReference type="EMBL" id="JAUOES010000001">
    <property type="protein sequence ID" value="MDT3278753.1"/>
    <property type="molecule type" value="Genomic_DNA"/>
</dbReference>
<dbReference type="Gene3D" id="3.40.50.1220">
    <property type="entry name" value="TPP-binding domain"/>
    <property type="match status" value="1"/>
</dbReference>
<feature type="domain" description="Thiamine pyrophosphate enzyme TPP-binding" evidence="5">
    <location>
        <begin position="402"/>
        <end position="550"/>
    </location>
</feature>
<dbReference type="CDD" id="cd00568">
    <property type="entry name" value="TPP_enzymes"/>
    <property type="match status" value="1"/>
</dbReference>
<dbReference type="InterPro" id="IPR011766">
    <property type="entry name" value="TPP_enzyme_TPP-bd"/>
</dbReference>
<dbReference type="Gene3D" id="3.40.50.970">
    <property type="match status" value="2"/>
</dbReference>
<evidence type="ECO:0000313" key="8">
    <source>
        <dbReference type="Proteomes" id="UP001249505"/>
    </source>
</evidence>
<dbReference type="Pfam" id="PF02776">
    <property type="entry name" value="TPP_enzyme_N"/>
    <property type="match status" value="1"/>
</dbReference>
<protein>
    <submittedName>
        <fullName evidence="7">Thiamine pyrophosphate-binding protein</fullName>
    </submittedName>
</protein>
<reference evidence="7 8" key="1">
    <citation type="submission" date="2023-07" db="EMBL/GenBank/DDBJ databases">
        <title>Novel Shewanella species isolated from Baltic Sea sediments.</title>
        <authorList>
            <person name="Martin-Rodriguez A.J."/>
        </authorList>
    </citation>
    <scope>NUCLEOTIDE SEQUENCE [LARGE SCALE GENOMIC DNA]</scope>
    <source>
        <strain evidence="7 8">SP2S1-2</strain>
    </source>
</reference>
<gene>
    <name evidence="7" type="ORF">Q4Q50_00315</name>
</gene>
<comment type="similarity">
    <text evidence="1 3">Belongs to the TPP enzyme family.</text>
</comment>
<accession>A0ABU3FTR6</accession>
<dbReference type="PROSITE" id="PS00187">
    <property type="entry name" value="TPP_ENZYMES"/>
    <property type="match status" value="1"/>
</dbReference>
<comment type="caution">
    <text evidence="7">The sequence shown here is derived from an EMBL/GenBank/DDBJ whole genome shotgun (WGS) entry which is preliminary data.</text>
</comment>
<keyword evidence="8" id="KW-1185">Reference proteome</keyword>
<keyword evidence="2 3" id="KW-0786">Thiamine pyrophosphate</keyword>
<dbReference type="SUPFAM" id="SSF52518">
    <property type="entry name" value="Thiamin diphosphate-binding fold (THDP-binding)"/>
    <property type="match status" value="2"/>
</dbReference>
<dbReference type="InterPro" id="IPR029035">
    <property type="entry name" value="DHS-like_NAD/FAD-binding_dom"/>
</dbReference>
<dbReference type="Pfam" id="PF02775">
    <property type="entry name" value="TPP_enzyme_C"/>
    <property type="match status" value="1"/>
</dbReference>
<dbReference type="InterPro" id="IPR000399">
    <property type="entry name" value="TPP-bd_CS"/>
</dbReference>
<evidence type="ECO:0000256" key="1">
    <source>
        <dbReference type="ARBA" id="ARBA00007812"/>
    </source>
</evidence>
<dbReference type="InterPro" id="IPR012000">
    <property type="entry name" value="Thiamin_PyroP_enz_cen_dom"/>
</dbReference>
<evidence type="ECO:0000259" key="4">
    <source>
        <dbReference type="Pfam" id="PF00205"/>
    </source>
</evidence>
<dbReference type="PANTHER" id="PTHR18968:SF142">
    <property type="entry name" value="ACETOLACTATE SYNTHASE"/>
    <property type="match status" value="1"/>
</dbReference>
<feature type="domain" description="Thiamine pyrophosphate enzyme central" evidence="4">
    <location>
        <begin position="205"/>
        <end position="337"/>
    </location>
</feature>
<dbReference type="InterPro" id="IPR012001">
    <property type="entry name" value="Thiamin_PyroP_enz_TPP-bd_dom"/>
</dbReference>
<dbReference type="CDD" id="cd07035">
    <property type="entry name" value="TPP_PYR_POX_like"/>
    <property type="match status" value="1"/>
</dbReference>
<proteinExistence type="inferred from homology"/>
<dbReference type="InterPro" id="IPR045229">
    <property type="entry name" value="TPP_enz"/>
</dbReference>
<dbReference type="SUPFAM" id="SSF52467">
    <property type="entry name" value="DHS-like NAD/FAD-binding domain"/>
    <property type="match status" value="1"/>
</dbReference>
<evidence type="ECO:0000259" key="6">
    <source>
        <dbReference type="Pfam" id="PF02776"/>
    </source>
</evidence>
<evidence type="ECO:0000256" key="3">
    <source>
        <dbReference type="RuleBase" id="RU362132"/>
    </source>
</evidence>
<dbReference type="InterPro" id="IPR029061">
    <property type="entry name" value="THDP-binding"/>
</dbReference>
<evidence type="ECO:0000256" key="2">
    <source>
        <dbReference type="ARBA" id="ARBA00023052"/>
    </source>
</evidence>